<dbReference type="eggNOG" id="COG0531">
    <property type="taxonomic scope" value="Bacteria"/>
</dbReference>
<name>D2NTU3_ROTMD</name>
<feature type="transmembrane region" description="Helical" evidence="1">
    <location>
        <begin position="481"/>
        <end position="499"/>
    </location>
</feature>
<dbReference type="PANTHER" id="PTHR47704">
    <property type="entry name" value="POTASSIUM TRANSPORTER KIMA"/>
    <property type="match status" value="1"/>
</dbReference>
<dbReference type="Proteomes" id="UP000001883">
    <property type="component" value="Chromosome"/>
</dbReference>
<reference evidence="2 3" key="2">
    <citation type="journal article" date="2010" name="J Osaka Dent Univ">
        <title>Isolation and identification of Rothia mucilaginosa from persistent apical periodontitis lesions.</title>
        <authorList>
            <person name="Yamane K."/>
            <person name="Yoshida M."/>
            <person name="Fujihira T."/>
            <person name="Baba T."/>
            <person name="Tsuji N."/>
            <person name="Hayashi H."/>
            <person name="Sugimori C."/>
            <person name="Yamanaka T."/>
            <person name="Mashimo C."/>
            <person name="Nambu T."/>
            <person name="Kawai H."/>
            <person name="Fukushima H."/>
        </authorList>
    </citation>
    <scope>NUCLEOTIDE SEQUENCE [LARGE SCALE GENOMIC DNA]</scope>
    <source>
        <strain evidence="2 3">DY-18</strain>
    </source>
</reference>
<accession>D2NTU3</accession>
<proteinExistence type="predicted"/>
<feature type="transmembrane region" description="Helical" evidence="1">
    <location>
        <begin position="414"/>
        <end position="435"/>
    </location>
</feature>
<feature type="transmembrane region" description="Helical" evidence="1">
    <location>
        <begin position="456"/>
        <end position="475"/>
    </location>
</feature>
<dbReference type="Gene3D" id="1.20.1740.10">
    <property type="entry name" value="Amino acid/polyamine transporter I"/>
    <property type="match status" value="1"/>
</dbReference>
<feature type="transmembrane region" description="Helical" evidence="1">
    <location>
        <begin position="269"/>
        <end position="295"/>
    </location>
</feature>
<dbReference type="KEGG" id="rmu:RMDY18_12370"/>
<dbReference type="EMBL" id="AP011540">
    <property type="protein sequence ID" value="BAI65069.1"/>
    <property type="molecule type" value="Genomic_DNA"/>
</dbReference>
<keyword evidence="1" id="KW-0472">Membrane</keyword>
<keyword evidence="1" id="KW-0812">Transmembrane</keyword>
<feature type="transmembrane region" description="Helical" evidence="1">
    <location>
        <begin position="233"/>
        <end position="257"/>
    </location>
</feature>
<dbReference type="AlphaFoldDB" id="D2NTU3"/>
<evidence type="ECO:0000313" key="3">
    <source>
        <dbReference type="Proteomes" id="UP000001883"/>
    </source>
</evidence>
<feature type="transmembrane region" description="Helical" evidence="1">
    <location>
        <begin position="338"/>
        <end position="366"/>
    </location>
</feature>
<evidence type="ECO:0000313" key="2">
    <source>
        <dbReference type="EMBL" id="BAI65069.1"/>
    </source>
</evidence>
<sequence>MSFEAATYSLNSVRNRWDKMRIALTGRPVSTRNLSAVNLPKRYALPLFGADGISSVAYAADQMILTLAAAGASALAFSPWIGLGVAMVGLLVIGTYRYNINQIASEGDIQLVHRKLGALPSIVMGASSLMDYMLTVAVSMSSASSFLVALYPQIQDWRTHIAVLLIVALTLFALRGVQLLGKIAYWPLYVFLALLGATLIVGWIRAATGTLPLAESATYVIAPEYHDHALEGLALVLLLARSFSAGVVAFSGVSTISNSVKYFRRPKKYNAAVTMMMMGLITSVLLVSLLGFAAATRVHMVHDTTRFLFIDGHAPGEYFHQKPALYQVALAIYQGVPFFAQLLVFATVGVLIIASLTAFTGFPVIASSLADYQYLPVFFRSMESRGLYANGVLALSAFSIFLTTVFGSDVYSLIQLYIVGMCLSMVLVQLAVVRYRMRLLRITLAQMPRRALIRDIAVSVVGVVVTAAVLVIVVVTKFAAGAWLSLGMIALMVGGMVVTRRHYDAVDAALDIPLNAESVADVAALPSRVHAIVYVERVRRPVVRALSYARAGRPSTIEALTVNNDRAALEVVKKRWYALGIPVPLSVIDSPYRDTVDAVVSYIRRRRKKSPRDILVVYLPEFVVEHWWQRLLHRRTVRRLKQALLHEPGVMTATVPWAMHEDEVYDEIFDQRLQSEESTVEAEDPTAAVAPKITRSAGGGRELIQSNRHAVYRGRLHEADAVAREKKR</sequence>
<reference evidence="3" key="1">
    <citation type="submission" date="2009-07" db="EMBL/GenBank/DDBJ databases">
        <title>Complete genome sequence of Rothia mucilaginosa DJ.</title>
        <authorList>
            <person name="Yamane K."/>
            <person name="Nambu T."/>
            <person name="Mashimo C."/>
            <person name="Sugimori C."/>
            <person name="Yamanaka T."/>
            <person name="Leung K."/>
            <person name="Fukushima H."/>
        </authorList>
    </citation>
    <scope>NUCLEOTIDE SEQUENCE [LARGE SCALE GENOMIC DNA]</scope>
    <source>
        <strain evidence="3">DY-18</strain>
    </source>
</reference>
<organism evidence="2 3">
    <name type="scientific">Rothia mucilaginosa (strain DY-18)</name>
    <name type="common">Stomatococcus mucilaginosus</name>
    <dbReference type="NCBI Taxonomy" id="680646"/>
    <lineage>
        <taxon>Bacteria</taxon>
        <taxon>Bacillati</taxon>
        <taxon>Actinomycetota</taxon>
        <taxon>Actinomycetes</taxon>
        <taxon>Micrococcales</taxon>
        <taxon>Micrococcaceae</taxon>
        <taxon>Rothia</taxon>
    </lineage>
</organism>
<feature type="transmembrane region" description="Helical" evidence="1">
    <location>
        <begin position="186"/>
        <end position="206"/>
    </location>
</feature>
<keyword evidence="3" id="KW-1185">Reference proteome</keyword>
<protein>
    <submittedName>
        <fullName evidence="2">Amino acid transporter</fullName>
    </submittedName>
</protein>
<evidence type="ECO:0000256" key="1">
    <source>
        <dbReference type="SAM" id="Phobius"/>
    </source>
</evidence>
<feature type="transmembrane region" description="Helical" evidence="1">
    <location>
        <begin position="64"/>
        <end position="93"/>
    </location>
</feature>
<dbReference type="HOGENOM" id="CLU_017999_1_1_11"/>
<dbReference type="PANTHER" id="PTHR47704:SF1">
    <property type="entry name" value="POTASSIUM TRANSPORTER KIMA"/>
    <property type="match status" value="1"/>
</dbReference>
<reference evidence="2 3" key="3">
    <citation type="journal article" date="2010" name="Sequencing">
        <title>Complete Genome Sequence of Rothia mucilaginosa DY-18: A Clinical Isolate with Dense Meshwork-Like Structures from a Persistent Apical Periodontitis Lesion.</title>
        <authorList>
            <person name="Yamane K."/>
            <person name="Nambu T."/>
            <person name="Yamanaka T."/>
            <person name="Mashimo C."/>
            <person name="Sugimori C."/>
            <person name="Leung K.-P."/>
            <person name="Fukushima H."/>
        </authorList>
    </citation>
    <scope>NUCLEOTIDE SEQUENCE [LARGE SCALE GENOMIC DNA]</scope>
    <source>
        <strain evidence="2 3">DY-18</strain>
    </source>
</reference>
<dbReference type="InterPro" id="IPR053153">
    <property type="entry name" value="APC_K+_Transporter"/>
</dbReference>
<feature type="transmembrane region" description="Helical" evidence="1">
    <location>
        <begin position="387"/>
        <end position="408"/>
    </location>
</feature>
<gene>
    <name evidence="2" type="ordered locus">RMDY18_12370</name>
</gene>
<keyword evidence="1" id="KW-1133">Transmembrane helix</keyword>
<feature type="transmembrane region" description="Helical" evidence="1">
    <location>
        <begin position="157"/>
        <end position="174"/>
    </location>
</feature>
<dbReference type="STRING" id="680646.RMDY18_12370"/>